<name>A0A8S9QNB5_BRACR</name>
<sequence length="77" mass="8408">MVRTTLSKTSSNTIGLGLSQTLCMTTYKRLSSYNDLEDFKQDVRLSFAPVKHGGQAFSWTAGKLETNGVSIFISPSS</sequence>
<evidence type="ECO:0000313" key="1">
    <source>
        <dbReference type="EMBL" id="KAF3552678.1"/>
    </source>
</evidence>
<dbReference type="AlphaFoldDB" id="A0A8S9QNB5"/>
<dbReference type="EMBL" id="QGKX02000996">
    <property type="protein sequence ID" value="KAF3552678.1"/>
    <property type="molecule type" value="Genomic_DNA"/>
</dbReference>
<gene>
    <name evidence="1" type="ORF">F2Q69_00014611</name>
</gene>
<dbReference type="GO" id="GO:0009704">
    <property type="term" value="P:de-etiolation"/>
    <property type="evidence" value="ECO:0007669"/>
    <property type="project" value="InterPro"/>
</dbReference>
<evidence type="ECO:0000313" key="2">
    <source>
        <dbReference type="Proteomes" id="UP000712600"/>
    </source>
</evidence>
<reference evidence="1" key="1">
    <citation type="submission" date="2019-12" db="EMBL/GenBank/DDBJ databases">
        <title>Genome sequencing and annotation of Brassica cretica.</title>
        <authorList>
            <person name="Studholme D.J."/>
            <person name="Sarris P."/>
        </authorList>
    </citation>
    <scope>NUCLEOTIDE SEQUENCE</scope>
    <source>
        <strain evidence="1">PFS-109/04</strain>
        <tissue evidence="1">Leaf</tissue>
    </source>
</reference>
<dbReference type="PANTHER" id="PTHR34209:SF3">
    <property type="entry name" value="RHODANESE_CELL CYCLE CONTROL PHOSPHATASE SUPERFAMILY PROTEIN"/>
    <property type="match status" value="1"/>
</dbReference>
<comment type="caution">
    <text evidence="1">The sequence shown here is derived from an EMBL/GenBank/DDBJ whole genome shotgun (WGS) entry which is preliminary data.</text>
</comment>
<dbReference type="Proteomes" id="UP000712600">
    <property type="component" value="Unassembled WGS sequence"/>
</dbReference>
<protein>
    <submittedName>
        <fullName evidence="1">Uncharacterized protein</fullName>
    </submittedName>
</protein>
<dbReference type="GO" id="GO:0071277">
    <property type="term" value="P:cellular response to calcium ion"/>
    <property type="evidence" value="ECO:0007669"/>
    <property type="project" value="InterPro"/>
</dbReference>
<dbReference type="InterPro" id="IPR044690">
    <property type="entry name" value="CAS_plant"/>
</dbReference>
<dbReference type="GO" id="GO:0090333">
    <property type="term" value="P:regulation of stomatal closure"/>
    <property type="evidence" value="ECO:0007669"/>
    <property type="project" value="InterPro"/>
</dbReference>
<proteinExistence type="predicted"/>
<accession>A0A8S9QNB5</accession>
<organism evidence="1 2">
    <name type="scientific">Brassica cretica</name>
    <name type="common">Mustard</name>
    <dbReference type="NCBI Taxonomy" id="69181"/>
    <lineage>
        <taxon>Eukaryota</taxon>
        <taxon>Viridiplantae</taxon>
        <taxon>Streptophyta</taxon>
        <taxon>Embryophyta</taxon>
        <taxon>Tracheophyta</taxon>
        <taxon>Spermatophyta</taxon>
        <taxon>Magnoliopsida</taxon>
        <taxon>eudicotyledons</taxon>
        <taxon>Gunneridae</taxon>
        <taxon>Pentapetalae</taxon>
        <taxon>rosids</taxon>
        <taxon>malvids</taxon>
        <taxon>Brassicales</taxon>
        <taxon>Brassicaceae</taxon>
        <taxon>Brassiceae</taxon>
        <taxon>Brassica</taxon>
    </lineage>
</organism>
<dbReference type="PANTHER" id="PTHR34209">
    <property type="entry name" value="RHODANESE/CELL CYCLE CONTROL PHOSPHATASE SUPERFAMILY PROTEIN"/>
    <property type="match status" value="1"/>
</dbReference>